<accession>A0A166AGM7</accession>
<dbReference type="Gene3D" id="1.10.150.60">
    <property type="entry name" value="ARID DNA-binding domain"/>
    <property type="match status" value="1"/>
</dbReference>
<dbReference type="STRING" id="436010.A0A166AGM7"/>
<name>A0A166AGM7_9AGAM</name>
<feature type="domain" description="ARID" evidence="1">
    <location>
        <begin position="1"/>
        <end position="79"/>
    </location>
</feature>
<dbReference type="AlphaFoldDB" id="A0A166AGM7"/>
<sequence>MMQIDGRSISMYALHFHILTEGGGNKVTSLDAWSMIGARIGFQAFPATDSKPAMAGPGVGERLRHIYAEYLQQFETIYIRSVLLKRGMFPPNGNVPKTPGPAANAAQVCLNLHDTFSTALMLNQMNAMMMYAYVPAADLYARGFHENYIRFVEAHRAQLQCSVKRQMMFRGVVQNVGAADGEQGLGANGQFPQLQAGLGQNQAQGP</sequence>
<dbReference type="EMBL" id="KV417660">
    <property type="protein sequence ID" value="KZP11586.1"/>
    <property type="molecule type" value="Genomic_DNA"/>
</dbReference>
<evidence type="ECO:0000259" key="1">
    <source>
        <dbReference type="PROSITE" id="PS51011"/>
    </source>
</evidence>
<dbReference type="GO" id="GO:0003677">
    <property type="term" value="F:DNA binding"/>
    <property type="evidence" value="ECO:0007669"/>
    <property type="project" value="InterPro"/>
</dbReference>
<reference evidence="2 3" key="1">
    <citation type="journal article" date="2016" name="Mol. Biol. Evol.">
        <title>Comparative Genomics of Early-Diverging Mushroom-Forming Fungi Provides Insights into the Origins of Lignocellulose Decay Capabilities.</title>
        <authorList>
            <person name="Nagy L.G."/>
            <person name="Riley R."/>
            <person name="Tritt A."/>
            <person name="Adam C."/>
            <person name="Daum C."/>
            <person name="Floudas D."/>
            <person name="Sun H."/>
            <person name="Yadav J.S."/>
            <person name="Pangilinan J."/>
            <person name="Larsson K.H."/>
            <person name="Matsuura K."/>
            <person name="Barry K."/>
            <person name="Labutti K."/>
            <person name="Kuo R."/>
            <person name="Ohm R.A."/>
            <person name="Bhattacharya S.S."/>
            <person name="Shirouzu T."/>
            <person name="Yoshinaga Y."/>
            <person name="Martin F.M."/>
            <person name="Grigoriev I.V."/>
            <person name="Hibbett D.S."/>
        </authorList>
    </citation>
    <scope>NUCLEOTIDE SEQUENCE [LARGE SCALE GENOMIC DNA]</scope>
    <source>
        <strain evidence="2 3">CBS 109695</strain>
    </source>
</reference>
<protein>
    <recommendedName>
        <fullName evidence="1">ARID domain-containing protein</fullName>
    </recommendedName>
</protein>
<organism evidence="2 3">
    <name type="scientific">Athelia psychrophila</name>
    <dbReference type="NCBI Taxonomy" id="1759441"/>
    <lineage>
        <taxon>Eukaryota</taxon>
        <taxon>Fungi</taxon>
        <taxon>Dikarya</taxon>
        <taxon>Basidiomycota</taxon>
        <taxon>Agaricomycotina</taxon>
        <taxon>Agaricomycetes</taxon>
        <taxon>Agaricomycetidae</taxon>
        <taxon>Atheliales</taxon>
        <taxon>Atheliaceae</taxon>
        <taxon>Athelia</taxon>
    </lineage>
</organism>
<gene>
    <name evidence="2" type="ORF">FIBSPDRAFT_871123</name>
</gene>
<evidence type="ECO:0000313" key="2">
    <source>
        <dbReference type="EMBL" id="KZP11586.1"/>
    </source>
</evidence>
<dbReference type="InterPro" id="IPR036431">
    <property type="entry name" value="ARID_dom_sf"/>
</dbReference>
<dbReference type="OrthoDB" id="1938591at2759"/>
<evidence type="ECO:0000313" key="3">
    <source>
        <dbReference type="Proteomes" id="UP000076532"/>
    </source>
</evidence>
<dbReference type="InterPro" id="IPR001606">
    <property type="entry name" value="ARID_dom"/>
</dbReference>
<keyword evidence="3" id="KW-1185">Reference proteome</keyword>
<dbReference type="Pfam" id="PF01388">
    <property type="entry name" value="ARID"/>
    <property type="match status" value="1"/>
</dbReference>
<proteinExistence type="predicted"/>
<dbReference type="PROSITE" id="PS51011">
    <property type="entry name" value="ARID"/>
    <property type="match status" value="1"/>
</dbReference>
<dbReference type="Proteomes" id="UP000076532">
    <property type="component" value="Unassembled WGS sequence"/>
</dbReference>
<dbReference type="SUPFAM" id="SSF46774">
    <property type="entry name" value="ARID-like"/>
    <property type="match status" value="1"/>
</dbReference>
<dbReference type="CDD" id="cd16100">
    <property type="entry name" value="ARID"/>
    <property type="match status" value="1"/>
</dbReference>